<evidence type="ECO:0000256" key="1">
    <source>
        <dbReference type="SAM" id="MobiDB-lite"/>
    </source>
</evidence>
<gene>
    <name evidence="2" type="ORF">J2W94_003576</name>
</gene>
<protein>
    <recommendedName>
        <fullName evidence="4">Lipoprotein</fullName>
    </recommendedName>
</protein>
<name>A0ABU1RWU8_9GAMM</name>
<dbReference type="EMBL" id="JAVDTT010000006">
    <property type="protein sequence ID" value="MDR6843263.1"/>
    <property type="molecule type" value="Genomic_DNA"/>
</dbReference>
<organism evidence="2 3">
    <name type="scientific">Pseudoxanthomonas sacheonensis</name>
    <dbReference type="NCBI Taxonomy" id="443615"/>
    <lineage>
        <taxon>Bacteria</taxon>
        <taxon>Pseudomonadati</taxon>
        <taxon>Pseudomonadota</taxon>
        <taxon>Gammaproteobacteria</taxon>
        <taxon>Lysobacterales</taxon>
        <taxon>Lysobacteraceae</taxon>
        <taxon>Pseudoxanthomonas</taxon>
    </lineage>
</organism>
<feature type="region of interest" description="Disordered" evidence="1">
    <location>
        <begin position="18"/>
        <end position="39"/>
    </location>
</feature>
<proteinExistence type="predicted"/>
<comment type="caution">
    <text evidence="2">The sequence shown here is derived from an EMBL/GenBank/DDBJ whole genome shotgun (WGS) entry which is preliminary data.</text>
</comment>
<sequence length="293" mass="31829">MLMLLFVGACSAETSEDVSGKTAASNTVKPNDKEAPPMANDFQKKTVAEPPSPSSVLYFIYQKDGDGALSYEVENGSWTTYWYGYGFELDGKQYYTGFAYDTPFKFGKAAEESDPAPDAKATITQSTFALTAPGTESPWAFLGSDRDVGEFGAYEKGNEIDKTREPQSYRTPGGNLVLAIPTWYLAAGTRVSSFDLLVFNPHELKVDDQRWVYLGNVVAGEDNGAACDEEDGGKIACVKSSGTLSFVPQEGSDLPLLRLARSGTEVVSPGKTRVLGPNDATDYRYDPAKKQYQ</sequence>
<evidence type="ECO:0008006" key="4">
    <source>
        <dbReference type="Google" id="ProtNLM"/>
    </source>
</evidence>
<accession>A0ABU1RWU8</accession>
<reference evidence="2 3" key="1">
    <citation type="submission" date="2023-07" db="EMBL/GenBank/DDBJ databases">
        <title>Sorghum-associated microbial communities from plants grown in Nebraska, USA.</title>
        <authorList>
            <person name="Schachtman D."/>
        </authorList>
    </citation>
    <scope>NUCLEOTIDE SEQUENCE [LARGE SCALE GENOMIC DNA]</scope>
    <source>
        <strain evidence="2 3">BE107</strain>
    </source>
</reference>
<evidence type="ECO:0000313" key="2">
    <source>
        <dbReference type="EMBL" id="MDR6843263.1"/>
    </source>
</evidence>
<evidence type="ECO:0000313" key="3">
    <source>
        <dbReference type="Proteomes" id="UP001254759"/>
    </source>
</evidence>
<keyword evidence="3" id="KW-1185">Reference proteome</keyword>
<dbReference type="Proteomes" id="UP001254759">
    <property type="component" value="Unassembled WGS sequence"/>
</dbReference>
<feature type="compositionally biased region" description="Basic and acidic residues" evidence="1">
    <location>
        <begin position="281"/>
        <end position="293"/>
    </location>
</feature>
<feature type="region of interest" description="Disordered" evidence="1">
    <location>
        <begin position="268"/>
        <end position="293"/>
    </location>
</feature>